<dbReference type="AlphaFoldDB" id="A0A5J6MNG2"/>
<evidence type="ECO:0000313" key="3">
    <source>
        <dbReference type="Proteomes" id="UP000326202"/>
    </source>
</evidence>
<organism evidence="2 3">
    <name type="scientific">Hypericibacter terrae</name>
    <dbReference type="NCBI Taxonomy" id="2602015"/>
    <lineage>
        <taxon>Bacteria</taxon>
        <taxon>Pseudomonadati</taxon>
        <taxon>Pseudomonadota</taxon>
        <taxon>Alphaproteobacteria</taxon>
        <taxon>Rhodospirillales</taxon>
        <taxon>Dongiaceae</taxon>
        <taxon>Hypericibacter</taxon>
    </lineage>
</organism>
<dbReference type="InterPro" id="IPR007375">
    <property type="entry name" value="SoxG"/>
</dbReference>
<feature type="region of interest" description="Disordered" evidence="1">
    <location>
        <begin position="1"/>
        <end position="24"/>
    </location>
</feature>
<dbReference type="InterPro" id="IPR027266">
    <property type="entry name" value="TrmE/GcvT-like"/>
</dbReference>
<sequence>MLERRSALEKDLQQGGHEGAKGERGVKLGEVRGWSLVQASGFPDQAASFEAALASLLGASLPARVGDGVSVQGRTVMRVGPEHFWIVGPEKDDLAERLSQTVSPAVGSILPLSHSRTRIFIEGTAAREVLAKGIPIDFDPNVFKLGQFALTGLHHTPVLVHRSAADRYEICAMRTFAHSIWEWFTDAALPVGYDVMR</sequence>
<dbReference type="Gene3D" id="3.30.70.1520">
    <property type="entry name" value="Heterotetrameric sarcosine oxidase"/>
    <property type="match status" value="1"/>
</dbReference>
<gene>
    <name evidence="2" type="ORF">FRZ44_34390</name>
</gene>
<evidence type="ECO:0008006" key="4">
    <source>
        <dbReference type="Google" id="ProtNLM"/>
    </source>
</evidence>
<dbReference type="RefSeq" id="WP_151178324.1">
    <property type="nucleotide sequence ID" value="NZ_CP042906.1"/>
</dbReference>
<dbReference type="Proteomes" id="UP000326202">
    <property type="component" value="Chromosome"/>
</dbReference>
<accession>A0A5J6MNG2</accession>
<name>A0A5J6MNG2_9PROT</name>
<reference evidence="2 3" key="1">
    <citation type="submission" date="2019-08" db="EMBL/GenBank/DDBJ databases">
        <title>Hyperibacter terrae gen. nov., sp. nov. and Hyperibacter viscosus sp. nov., two new members in the family Rhodospirillaceae isolated from the rhizosphere of Hypericum perforatum.</title>
        <authorList>
            <person name="Noviana Z."/>
        </authorList>
    </citation>
    <scope>NUCLEOTIDE SEQUENCE [LARGE SCALE GENOMIC DNA]</scope>
    <source>
        <strain evidence="2 3">R5913</strain>
    </source>
</reference>
<evidence type="ECO:0000256" key="1">
    <source>
        <dbReference type="SAM" id="MobiDB-lite"/>
    </source>
</evidence>
<dbReference type="OrthoDB" id="7562825at2"/>
<dbReference type="KEGG" id="htq:FRZ44_34390"/>
<evidence type="ECO:0000313" key="2">
    <source>
        <dbReference type="EMBL" id="QEX18135.1"/>
    </source>
</evidence>
<dbReference type="SUPFAM" id="SSF103025">
    <property type="entry name" value="Folate-binding domain"/>
    <property type="match status" value="1"/>
</dbReference>
<protein>
    <recommendedName>
        <fullName evidence="4">Sarcosine oxidase subunit gamma</fullName>
    </recommendedName>
</protein>
<dbReference type="Gene3D" id="3.30.1360.120">
    <property type="entry name" value="Probable tRNA modification gtpase trme, domain 1"/>
    <property type="match status" value="1"/>
</dbReference>
<dbReference type="Pfam" id="PF04268">
    <property type="entry name" value="SoxG"/>
    <property type="match status" value="1"/>
</dbReference>
<proteinExistence type="predicted"/>
<keyword evidence="3" id="KW-1185">Reference proteome</keyword>
<dbReference type="EMBL" id="CP042906">
    <property type="protein sequence ID" value="QEX18135.1"/>
    <property type="molecule type" value="Genomic_DNA"/>
</dbReference>